<dbReference type="SMART" id="SM00220">
    <property type="entry name" value="S_TKc"/>
    <property type="match status" value="1"/>
</dbReference>
<evidence type="ECO:0000256" key="6">
    <source>
        <dbReference type="ARBA" id="ARBA00023157"/>
    </source>
</evidence>
<dbReference type="EnsemblPlants" id="OPUNC10G03350.1">
    <property type="protein sequence ID" value="OPUNC10G03350.1"/>
    <property type="gene ID" value="OPUNC10G03350"/>
</dbReference>
<keyword evidence="6" id="KW-1015">Disulfide bond</keyword>
<dbReference type="GO" id="GO:0005509">
    <property type="term" value="F:calcium ion binding"/>
    <property type="evidence" value="ECO:0007669"/>
    <property type="project" value="InterPro"/>
</dbReference>
<dbReference type="InterPro" id="IPR000742">
    <property type="entry name" value="EGF"/>
</dbReference>
<name>A0A0E0M5Y4_ORYPU</name>
<dbReference type="InterPro" id="IPR001245">
    <property type="entry name" value="Ser-Thr/Tyr_kinase_cat_dom"/>
</dbReference>
<keyword evidence="3 7" id="KW-0547">Nucleotide-binding</keyword>
<dbReference type="Proteomes" id="UP000026962">
    <property type="component" value="Chromosome 10"/>
</dbReference>
<dbReference type="InterPro" id="IPR018097">
    <property type="entry name" value="EGF_Ca-bd_CS"/>
</dbReference>
<dbReference type="eggNOG" id="ENOG502QQPF">
    <property type="taxonomic scope" value="Eukaryota"/>
</dbReference>
<dbReference type="HOGENOM" id="CLU_000288_43_5_1"/>
<dbReference type="PROSITE" id="PS00108">
    <property type="entry name" value="PROTEIN_KINASE_ST"/>
    <property type="match status" value="1"/>
</dbReference>
<dbReference type="GO" id="GO:0005886">
    <property type="term" value="C:plasma membrane"/>
    <property type="evidence" value="ECO:0007669"/>
    <property type="project" value="TreeGrafter"/>
</dbReference>
<dbReference type="Gene3D" id="1.10.510.10">
    <property type="entry name" value="Transferase(Phosphotransferase) domain 1"/>
    <property type="match status" value="1"/>
</dbReference>
<dbReference type="Gene3D" id="2.10.25.10">
    <property type="entry name" value="Laminin"/>
    <property type="match status" value="2"/>
</dbReference>
<evidence type="ECO:0000313" key="11">
    <source>
        <dbReference type="EnsemblPlants" id="OPUNC10G03350.1"/>
    </source>
</evidence>
<dbReference type="PROSITE" id="PS00107">
    <property type="entry name" value="PROTEIN_KINASE_ATP"/>
    <property type="match status" value="1"/>
</dbReference>
<dbReference type="Gene3D" id="3.30.200.20">
    <property type="entry name" value="Phosphorylase Kinase, domain 1"/>
    <property type="match status" value="1"/>
</dbReference>
<dbReference type="SUPFAM" id="SSF56112">
    <property type="entry name" value="Protein kinase-like (PK-like)"/>
    <property type="match status" value="1"/>
</dbReference>
<dbReference type="STRING" id="4537.A0A0E0M5Y4"/>
<reference evidence="11" key="1">
    <citation type="submission" date="2015-04" db="UniProtKB">
        <authorList>
            <consortium name="EnsemblPlants"/>
        </authorList>
    </citation>
    <scope>IDENTIFICATION</scope>
</reference>
<keyword evidence="2" id="KW-0808">Transferase</keyword>
<dbReference type="PANTHER" id="PTHR27005:SF514">
    <property type="entry name" value="PROTEIN KINASE DOMAIN-CONTAINING PROTEIN"/>
    <property type="match status" value="1"/>
</dbReference>
<dbReference type="SMART" id="SM00179">
    <property type="entry name" value="EGF_CA"/>
    <property type="match status" value="2"/>
</dbReference>
<reference evidence="11" key="2">
    <citation type="submission" date="2018-05" db="EMBL/GenBank/DDBJ databases">
        <title>OpunRS2 (Oryza punctata Reference Sequence Version 2).</title>
        <authorList>
            <person name="Zhang J."/>
            <person name="Kudrna D."/>
            <person name="Lee S."/>
            <person name="Talag J."/>
            <person name="Welchert J."/>
            <person name="Wing R.A."/>
        </authorList>
    </citation>
    <scope>NUCLEOTIDE SEQUENCE [LARGE SCALE GENOMIC DNA]</scope>
</reference>
<keyword evidence="8" id="KW-0472">Membrane</keyword>
<evidence type="ECO:0000313" key="12">
    <source>
        <dbReference type="Proteomes" id="UP000026962"/>
    </source>
</evidence>
<feature type="domain" description="Protein kinase" evidence="10">
    <location>
        <begin position="438"/>
        <end position="704"/>
    </location>
</feature>
<keyword evidence="1" id="KW-0723">Serine/threonine-protein kinase</keyword>
<dbReference type="GO" id="GO:0007166">
    <property type="term" value="P:cell surface receptor signaling pathway"/>
    <property type="evidence" value="ECO:0007669"/>
    <property type="project" value="InterPro"/>
</dbReference>
<keyword evidence="5 7" id="KW-0067">ATP-binding</keyword>
<sequence>MRMSTPLMLHLTAMITLLFRMSPATTVAAAAQRPITLPGCPDKCGNISIPYPFGTKGDCCFDDSFLVMCNNLSATVNVPFMQTTRGFYFADQQNQVTTNMSRWLVNLVDIDVPRGEARVAVPISSDCSKNETYHKVSYFSLDLNGSAFLFSSTRNALLGVGQSVVPLLMGRMSGTNYSAACRSLFDDPAAARSGTCTGLGCCEAELIAPGLGLISVGMYQQMNSMWKTFPCTYAMAVDRSWYNFSLQDLYGYDVLDTKFSDGVPIVLDFAIRNDSCPADGKTSPTACRSDNSRCVNATYGSGYLCKCKDGFDGNPYLPDGCQDIDECKLRDEQPELRDRYLCYGICKNTIGGYDCQCKFGTKGDAKAGICREVFPLPAMVATLGIIGVTFIVVITALFKLLLEERRKTKDFFMKNGGPILEKVNNIKIFKKEELKPIIQSSNVIGKGGFGEVYKGLLDNQLVAIKKSISVDKSQEKQFANEIIIQSRVIHKNIVKLIGCCLEVDVPLLVYEFVPHGSLHDILHGSKKVSLSLDKRLKIATGAAEGLAYMHSKTSTTILHGDIKPGNILLDKNFDSKISDFGISRMIAIDKSHTRYVIGDMCYMDPIYLQTGLLTKQSDVYSFGVVLLELLTNQKASFGEDITLVKNFLDADHDKRVLDLFDKEILLESNIEVLHELAMLIVECLKLEVDNRPEMTDVVEQLQNMKRSHEKGMSGTRNSVNT</sequence>
<feature type="transmembrane region" description="Helical" evidence="8">
    <location>
        <begin position="378"/>
        <end position="402"/>
    </location>
</feature>
<feature type="binding site" evidence="7">
    <location>
        <position position="466"/>
    </location>
    <ligand>
        <name>ATP</name>
        <dbReference type="ChEBI" id="CHEBI:30616"/>
    </ligand>
</feature>
<dbReference type="PROSITE" id="PS50011">
    <property type="entry name" value="PROTEIN_KINASE_DOM"/>
    <property type="match status" value="1"/>
</dbReference>
<evidence type="ECO:0000259" key="10">
    <source>
        <dbReference type="PROSITE" id="PS50011"/>
    </source>
</evidence>
<dbReference type="InterPro" id="IPR045274">
    <property type="entry name" value="WAK-like"/>
</dbReference>
<dbReference type="InterPro" id="IPR001881">
    <property type="entry name" value="EGF-like_Ca-bd_dom"/>
</dbReference>
<keyword evidence="8" id="KW-1133">Transmembrane helix</keyword>
<keyword evidence="4" id="KW-0418">Kinase</keyword>
<protein>
    <recommendedName>
        <fullName evidence="10">Protein kinase domain-containing protein</fullName>
    </recommendedName>
</protein>
<evidence type="ECO:0000256" key="7">
    <source>
        <dbReference type="PROSITE-ProRule" id="PRU10141"/>
    </source>
</evidence>
<organism evidence="11">
    <name type="scientific">Oryza punctata</name>
    <name type="common">Red rice</name>
    <dbReference type="NCBI Taxonomy" id="4537"/>
    <lineage>
        <taxon>Eukaryota</taxon>
        <taxon>Viridiplantae</taxon>
        <taxon>Streptophyta</taxon>
        <taxon>Embryophyta</taxon>
        <taxon>Tracheophyta</taxon>
        <taxon>Spermatophyta</taxon>
        <taxon>Magnoliopsida</taxon>
        <taxon>Liliopsida</taxon>
        <taxon>Poales</taxon>
        <taxon>Poaceae</taxon>
        <taxon>BOP clade</taxon>
        <taxon>Oryzoideae</taxon>
        <taxon>Oryzeae</taxon>
        <taxon>Oryzinae</taxon>
        <taxon>Oryza</taxon>
    </lineage>
</organism>
<evidence type="ECO:0000256" key="9">
    <source>
        <dbReference type="SAM" id="SignalP"/>
    </source>
</evidence>
<dbReference type="GO" id="GO:0005524">
    <property type="term" value="F:ATP binding"/>
    <property type="evidence" value="ECO:0007669"/>
    <property type="project" value="UniProtKB-UniRule"/>
</dbReference>
<feature type="signal peptide" evidence="9">
    <location>
        <begin position="1"/>
        <end position="24"/>
    </location>
</feature>
<evidence type="ECO:0000256" key="1">
    <source>
        <dbReference type="ARBA" id="ARBA00022527"/>
    </source>
</evidence>
<dbReference type="PANTHER" id="PTHR27005">
    <property type="entry name" value="WALL-ASSOCIATED RECEPTOR KINASE-LIKE 21"/>
    <property type="match status" value="1"/>
</dbReference>
<dbReference type="InterPro" id="IPR000719">
    <property type="entry name" value="Prot_kinase_dom"/>
</dbReference>
<dbReference type="InterPro" id="IPR008271">
    <property type="entry name" value="Ser/Thr_kinase_AS"/>
</dbReference>
<keyword evidence="8" id="KW-0812">Transmembrane</keyword>
<dbReference type="GO" id="GO:0004674">
    <property type="term" value="F:protein serine/threonine kinase activity"/>
    <property type="evidence" value="ECO:0007669"/>
    <property type="project" value="UniProtKB-KW"/>
</dbReference>
<dbReference type="Gramene" id="OPUNC10G03350.1">
    <property type="protein sequence ID" value="OPUNC10G03350.1"/>
    <property type="gene ID" value="OPUNC10G03350"/>
</dbReference>
<dbReference type="SUPFAM" id="SSF57196">
    <property type="entry name" value="EGF/Laminin"/>
    <property type="match status" value="1"/>
</dbReference>
<accession>A0A0E0M5Y4</accession>
<dbReference type="FunFam" id="1.10.510.10:FF:000474">
    <property type="entry name" value="Wall-associated receptor kinase 3"/>
    <property type="match status" value="1"/>
</dbReference>
<keyword evidence="9" id="KW-0732">Signal</keyword>
<keyword evidence="12" id="KW-1185">Reference proteome</keyword>
<evidence type="ECO:0000256" key="5">
    <source>
        <dbReference type="ARBA" id="ARBA00022840"/>
    </source>
</evidence>
<dbReference type="OMA" id="ANYSATC"/>
<evidence type="ECO:0000256" key="2">
    <source>
        <dbReference type="ARBA" id="ARBA00022679"/>
    </source>
</evidence>
<dbReference type="PROSITE" id="PS01187">
    <property type="entry name" value="EGF_CA"/>
    <property type="match status" value="1"/>
</dbReference>
<feature type="chain" id="PRO_5002367164" description="Protein kinase domain-containing protein" evidence="9">
    <location>
        <begin position="25"/>
        <end position="721"/>
    </location>
</feature>
<dbReference type="FunFam" id="3.30.200.20:FF:000581">
    <property type="entry name" value="Wall-associated receptor kinase 3"/>
    <property type="match status" value="1"/>
</dbReference>
<evidence type="ECO:0000256" key="8">
    <source>
        <dbReference type="SAM" id="Phobius"/>
    </source>
</evidence>
<dbReference type="SMART" id="SM00181">
    <property type="entry name" value="EGF"/>
    <property type="match status" value="2"/>
</dbReference>
<dbReference type="Pfam" id="PF07714">
    <property type="entry name" value="PK_Tyr_Ser-Thr"/>
    <property type="match status" value="1"/>
</dbReference>
<evidence type="ECO:0000256" key="4">
    <source>
        <dbReference type="ARBA" id="ARBA00022777"/>
    </source>
</evidence>
<dbReference type="InterPro" id="IPR011009">
    <property type="entry name" value="Kinase-like_dom_sf"/>
</dbReference>
<dbReference type="InterPro" id="IPR017441">
    <property type="entry name" value="Protein_kinase_ATP_BS"/>
</dbReference>
<dbReference type="CDD" id="cd00054">
    <property type="entry name" value="EGF_CA"/>
    <property type="match status" value="1"/>
</dbReference>
<evidence type="ECO:0000256" key="3">
    <source>
        <dbReference type="ARBA" id="ARBA00022741"/>
    </source>
</evidence>
<proteinExistence type="predicted"/>
<dbReference type="AlphaFoldDB" id="A0A0E0M5Y4"/>